<evidence type="ECO:0000256" key="1">
    <source>
        <dbReference type="SAM" id="SignalP"/>
    </source>
</evidence>
<dbReference type="EMBL" id="CP163433">
    <property type="protein sequence ID" value="XDQ18682.1"/>
    <property type="molecule type" value="Genomic_DNA"/>
</dbReference>
<dbReference type="AlphaFoldDB" id="A0AB39NLB6"/>
<dbReference type="RefSeq" id="WP_031060093.1">
    <property type="nucleotide sequence ID" value="NZ_CP163433.1"/>
</dbReference>
<accession>A0AB39NLB6</accession>
<sequence length="92" mass="9520">MIIVKKFVAAVAGILGGFALIGAGAVQAVSVENTAMCSDDGKGNVRCTREEYRVTSDQYGNLRIVNESTQNCTGSNGSMSCVSSLAVPGERS</sequence>
<keyword evidence="1" id="KW-0732">Signal</keyword>
<gene>
    <name evidence="2" type="ORF">AB5J48_11160</name>
</gene>
<organism evidence="2">
    <name type="scientific">Streptomyces sp. R17</name>
    <dbReference type="NCBI Taxonomy" id="3238626"/>
    <lineage>
        <taxon>Bacteria</taxon>
        <taxon>Bacillati</taxon>
        <taxon>Actinomycetota</taxon>
        <taxon>Actinomycetes</taxon>
        <taxon>Kitasatosporales</taxon>
        <taxon>Streptomycetaceae</taxon>
        <taxon>Streptomyces</taxon>
    </lineage>
</organism>
<dbReference type="GeneID" id="303245905"/>
<feature type="chain" id="PRO_5044249315" evidence="1">
    <location>
        <begin position="29"/>
        <end position="92"/>
    </location>
</feature>
<feature type="signal peptide" evidence="1">
    <location>
        <begin position="1"/>
        <end position="28"/>
    </location>
</feature>
<reference evidence="2" key="1">
    <citation type="submission" date="2024-07" db="EMBL/GenBank/DDBJ databases">
        <authorList>
            <person name="Yu S.T."/>
        </authorList>
    </citation>
    <scope>NUCLEOTIDE SEQUENCE</scope>
    <source>
        <strain evidence="2">R17</strain>
    </source>
</reference>
<protein>
    <submittedName>
        <fullName evidence="2">Uncharacterized protein</fullName>
    </submittedName>
</protein>
<name>A0AB39NLB6_9ACTN</name>
<evidence type="ECO:0000313" key="2">
    <source>
        <dbReference type="EMBL" id="XDQ18682.1"/>
    </source>
</evidence>
<proteinExistence type="predicted"/>